<accession>A0A6C0G340</accession>
<dbReference type="Proteomes" id="UP000476064">
    <property type="component" value="Chromosome"/>
</dbReference>
<evidence type="ECO:0000313" key="2">
    <source>
        <dbReference type="Proteomes" id="UP000476064"/>
    </source>
</evidence>
<evidence type="ECO:0000313" key="1">
    <source>
        <dbReference type="EMBL" id="QHT61040.1"/>
    </source>
</evidence>
<keyword evidence="2" id="KW-1185">Reference proteome</keyword>
<protein>
    <submittedName>
        <fullName evidence="1">Uncharacterized protein</fullName>
    </submittedName>
</protein>
<proteinExistence type="predicted"/>
<name>A0A6C0G340_9BACL</name>
<gene>
    <name evidence="1" type="ORF">GXP70_14485</name>
</gene>
<sequence length="107" mass="12320">MAHSIAASGCREHARFFDLVHAGWIVFMGNGHRIRYWVEIGRFGLATKLENGEAAVRSPGSAVKYYEPIRDVKHGFLYMLKRRWIHSIAACCFRMGIQRISKATYFQ</sequence>
<dbReference type="EMBL" id="CP048209">
    <property type="protein sequence ID" value="QHT61040.1"/>
    <property type="molecule type" value="Genomic_DNA"/>
</dbReference>
<dbReference type="KEGG" id="plyc:GXP70_14485"/>
<dbReference type="AlphaFoldDB" id="A0A6C0G340"/>
<organism evidence="1 2">
    <name type="scientific">Paenibacillus lycopersici</name>
    <dbReference type="NCBI Taxonomy" id="2704462"/>
    <lineage>
        <taxon>Bacteria</taxon>
        <taxon>Bacillati</taxon>
        <taxon>Bacillota</taxon>
        <taxon>Bacilli</taxon>
        <taxon>Bacillales</taxon>
        <taxon>Paenibacillaceae</taxon>
        <taxon>Paenibacillus</taxon>
    </lineage>
</organism>
<dbReference type="RefSeq" id="WP_162357479.1">
    <property type="nucleotide sequence ID" value="NZ_CP048209.1"/>
</dbReference>
<reference evidence="1 2" key="1">
    <citation type="submission" date="2020-01" db="EMBL/GenBank/DDBJ databases">
        <title>Paenibacillus sp. nov., isolated from tomato rhizosphere.</title>
        <authorList>
            <person name="Weon H.-Y."/>
            <person name="Lee S.A."/>
        </authorList>
    </citation>
    <scope>NUCLEOTIDE SEQUENCE [LARGE SCALE GENOMIC DNA]</scope>
    <source>
        <strain evidence="1 2">12200R-189</strain>
    </source>
</reference>